<organism evidence="3 4">
    <name type="scientific">Amedibacillus dolichus</name>
    <dbReference type="NCBI Taxonomy" id="31971"/>
    <lineage>
        <taxon>Bacteria</taxon>
        <taxon>Bacillati</taxon>
        <taxon>Bacillota</taxon>
        <taxon>Erysipelotrichia</taxon>
        <taxon>Erysipelotrichales</taxon>
        <taxon>Erysipelotrichaceae</taxon>
        <taxon>Amedibacillus</taxon>
    </lineage>
</organism>
<dbReference type="PROSITE" id="PS51257">
    <property type="entry name" value="PROKAR_LIPOPROTEIN"/>
    <property type="match status" value="1"/>
</dbReference>
<dbReference type="EMBL" id="QRPK01000014">
    <property type="protein sequence ID" value="RHM12990.1"/>
    <property type="molecule type" value="Genomic_DNA"/>
</dbReference>
<comment type="caution">
    <text evidence="3">The sequence shown here is derived from an EMBL/GenBank/DDBJ whole genome shotgun (WGS) entry which is preliminary data.</text>
</comment>
<dbReference type="Proteomes" id="UP000284868">
    <property type="component" value="Unassembled WGS sequence"/>
</dbReference>
<evidence type="ECO:0000313" key="3">
    <source>
        <dbReference type="EMBL" id="RHM12990.1"/>
    </source>
</evidence>
<dbReference type="InterPro" id="IPR000297">
    <property type="entry name" value="PPIase_PpiC"/>
</dbReference>
<dbReference type="GeneID" id="92792541"/>
<keyword evidence="4" id="KW-1185">Reference proteome</keyword>
<dbReference type="GO" id="GO:0003755">
    <property type="term" value="F:peptidyl-prolyl cis-trans isomerase activity"/>
    <property type="evidence" value="ECO:0007669"/>
    <property type="project" value="InterPro"/>
</dbReference>
<dbReference type="Pfam" id="PF13145">
    <property type="entry name" value="Rotamase_2"/>
    <property type="match status" value="1"/>
</dbReference>
<feature type="chain" id="PRO_5019536682" description="PpiC domain-containing protein" evidence="1">
    <location>
        <begin position="24"/>
        <end position="290"/>
    </location>
</feature>
<proteinExistence type="predicted"/>
<gene>
    <name evidence="3" type="ORF">DWZ83_04275</name>
</gene>
<protein>
    <recommendedName>
        <fullName evidence="2">PpiC domain-containing protein</fullName>
    </recommendedName>
</protein>
<dbReference type="OrthoDB" id="1770070at2"/>
<keyword evidence="1" id="KW-0732">Signal</keyword>
<feature type="signal peptide" evidence="1">
    <location>
        <begin position="1"/>
        <end position="23"/>
    </location>
</feature>
<evidence type="ECO:0000259" key="2">
    <source>
        <dbReference type="Pfam" id="PF13145"/>
    </source>
</evidence>
<evidence type="ECO:0000256" key="1">
    <source>
        <dbReference type="SAM" id="SignalP"/>
    </source>
</evidence>
<sequence length="290" mass="32421">MKKQCTILTACLVAVALAGCADASTSISKSDEALVTIGDTKITKGEVYDVAKRTYGASFTLNEALNVISEKEEIKLTDEMKKSVEDQLKILKSSAGENFEQQLKDAGYKNEEEYKEKVLYPNTKQQGLVKKYVKNNKKSLFSSYSPRKAQKLEFTSKEDAQKALEEIKNGKPIEEFTTVNTSSGTSQLEETYTTKSSLPTGAFDKIKAMEKPGLIEEVIEDTTSSKYYVFKVTQVDPNKFEDDAIDAIVSTGSSEITNASNVYWLDKYEFNVYDKDIYDGLKAIDEKYVD</sequence>
<feature type="domain" description="PpiC" evidence="2">
    <location>
        <begin position="137"/>
        <end position="239"/>
    </location>
</feature>
<accession>A0A415PJN9</accession>
<name>A0A415PJN9_9FIRM</name>
<dbReference type="RefSeq" id="WP_004797662.1">
    <property type="nucleotide sequence ID" value="NZ_CABKNA010000013.1"/>
</dbReference>
<dbReference type="AlphaFoldDB" id="A0A415PJN9"/>
<reference evidence="3 4" key="1">
    <citation type="submission" date="2018-08" db="EMBL/GenBank/DDBJ databases">
        <title>A genome reference for cultivated species of the human gut microbiota.</title>
        <authorList>
            <person name="Zou Y."/>
            <person name="Xue W."/>
            <person name="Luo G."/>
        </authorList>
    </citation>
    <scope>NUCLEOTIDE SEQUENCE [LARGE SCALE GENOMIC DNA]</scope>
    <source>
        <strain evidence="3 4">AF35-6BH</strain>
    </source>
</reference>
<evidence type="ECO:0000313" key="4">
    <source>
        <dbReference type="Proteomes" id="UP000284868"/>
    </source>
</evidence>